<accession>A0A372DMY2</accession>
<dbReference type="Pfam" id="PF18845">
    <property type="entry name" value="baeRF_family3"/>
    <property type="match status" value="1"/>
</dbReference>
<sequence length="381" mass="42517">MDQLEHDYPDLLLGAYPAPCLSVYQATHRQFPDRQQDPIRFRNLIRSLEAGLQQKYPDRDADALLARFRALAADAEFWEHNLEGLAVLAAPGMFRVYRLPRPVPEVAVVGDSLHTRPLLRIVQSADRFQILGLDRHRARLFEGNRDRMQEIELAPQVPRTVDQVVTREVERDRASRTYGRIEPGAMGRHGASDVKQDAIDVETEQFFRQVDRAVLEYHSRATGLPLLLAALPEHQRLFRALSVNPQLIATAIDVNPEALTPEQLRERAWQLLKPWYLQRLAGMLKAFAAAQAAQHGSTDLSDVARTADEGRVATLLLEAGRRVPGRIDAAGAVAFAQPDAAADEDLLDVLGERVLRSGGEVLVVPAERMPGTSGLAAIYRY</sequence>
<comment type="caution">
    <text evidence="1">The sequence shown here is derived from an EMBL/GenBank/DDBJ whole genome shotgun (WGS) entry which is preliminary data.</text>
</comment>
<dbReference type="OrthoDB" id="4393931at2"/>
<name>A0A372DMY2_9GAMM</name>
<reference evidence="1 2" key="1">
    <citation type="submission" date="2018-08" db="EMBL/GenBank/DDBJ databases">
        <title>Lysobacter weifangensis sp. nov., a new member of the family 'Xanthomonadaceae', isolated from soil in a farmland.</title>
        <authorList>
            <person name="Zhao H."/>
        </authorList>
    </citation>
    <scope>NUCLEOTIDE SEQUENCE [LARGE SCALE GENOMIC DNA]</scope>
    <source>
        <strain evidence="1 2">WF-2</strain>
    </source>
</reference>
<keyword evidence="2" id="KW-1185">Reference proteome</keyword>
<dbReference type="RefSeq" id="WP_117202488.1">
    <property type="nucleotide sequence ID" value="NZ_JBHTBK010000002.1"/>
</dbReference>
<organism evidence="1 2">
    <name type="scientific">Cognatiluteimonas weifangensis</name>
    <dbReference type="NCBI Taxonomy" id="2303539"/>
    <lineage>
        <taxon>Bacteria</taxon>
        <taxon>Pseudomonadati</taxon>
        <taxon>Pseudomonadota</taxon>
        <taxon>Gammaproteobacteria</taxon>
        <taxon>Lysobacterales</taxon>
        <taxon>Lysobacteraceae</taxon>
        <taxon>Cognatiluteimonas</taxon>
    </lineage>
</organism>
<dbReference type="EMBL" id="QVPD01000005">
    <property type="protein sequence ID" value="RFP60879.1"/>
    <property type="molecule type" value="Genomic_DNA"/>
</dbReference>
<dbReference type="AlphaFoldDB" id="A0A372DMY2"/>
<gene>
    <name evidence="1" type="ORF">D0Y53_07010</name>
</gene>
<proteinExistence type="predicted"/>
<evidence type="ECO:0000313" key="1">
    <source>
        <dbReference type="EMBL" id="RFP60879.1"/>
    </source>
</evidence>
<protein>
    <submittedName>
        <fullName evidence="1">Uncharacterized protein</fullName>
    </submittedName>
</protein>
<dbReference type="Proteomes" id="UP000262917">
    <property type="component" value="Unassembled WGS sequence"/>
</dbReference>
<dbReference type="InterPro" id="IPR041289">
    <property type="entry name" value="Bact_RF_family3"/>
</dbReference>
<evidence type="ECO:0000313" key="2">
    <source>
        <dbReference type="Proteomes" id="UP000262917"/>
    </source>
</evidence>